<dbReference type="SMART" id="SM00360">
    <property type="entry name" value="RRM"/>
    <property type="match status" value="2"/>
</dbReference>
<dbReference type="Proteomes" id="UP000053789">
    <property type="component" value="Unassembled WGS sequence"/>
</dbReference>
<feature type="domain" description="RRM" evidence="4">
    <location>
        <begin position="188"/>
        <end position="287"/>
    </location>
</feature>
<dbReference type="GO" id="GO:0005730">
    <property type="term" value="C:nucleolus"/>
    <property type="evidence" value="ECO:0007669"/>
    <property type="project" value="TreeGrafter"/>
</dbReference>
<protein>
    <recommendedName>
        <fullName evidence="4">RRM domain-containing protein</fullName>
    </recommendedName>
</protein>
<dbReference type="PROSITE" id="PS50102">
    <property type="entry name" value="RRM"/>
    <property type="match status" value="2"/>
</dbReference>
<evidence type="ECO:0000256" key="1">
    <source>
        <dbReference type="ARBA" id="ARBA00022884"/>
    </source>
</evidence>
<evidence type="ECO:0000313" key="6">
    <source>
        <dbReference type="Proteomes" id="UP000053789"/>
    </source>
</evidence>
<dbReference type="AlphaFoldDB" id="A0A0D2FQY8"/>
<dbReference type="EMBL" id="KN846997">
    <property type="protein sequence ID" value="KIW88972.1"/>
    <property type="molecule type" value="Genomic_DNA"/>
</dbReference>
<reference evidence="5" key="1">
    <citation type="submission" date="2015-01" db="EMBL/GenBank/DDBJ databases">
        <title>The Genome Sequence of Cladophialophora bantiana CBS 173.52.</title>
        <authorList>
            <consortium name="The Broad Institute Genomics Platform"/>
            <person name="Cuomo C."/>
            <person name="de Hoog S."/>
            <person name="Gorbushina A."/>
            <person name="Stielow B."/>
            <person name="Teixiera M."/>
            <person name="Abouelleil A."/>
            <person name="Chapman S.B."/>
            <person name="Priest M."/>
            <person name="Young S.K."/>
            <person name="Wortman J."/>
            <person name="Nusbaum C."/>
            <person name="Birren B."/>
        </authorList>
    </citation>
    <scope>NUCLEOTIDE SEQUENCE [LARGE SCALE GENOMIC DNA]</scope>
    <source>
        <strain evidence="5">CBS 173.52</strain>
    </source>
</reference>
<dbReference type="Gene3D" id="3.30.70.330">
    <property type="match status" value="2"/>
</dbReference>
<dbReference type="GO" id="GO:0003723">
    <property type="term" value="F:RNA binding"/>
    <property type="evidence" value="ECO:0007669"/>
    <property type="project" value="UniProtKB-UniRule"/>
</dbReference>
<keyword evidence="1 2" id="KW-0694">RNA-binding</keyword>
<organism evidence="5 6">
    <name type="scientific">Cladophialophora bantiana (strain ATCC 10958 / CBS 173.52 / CDC B-1940 / NIH 8579)</name>
    <name type="common">Xylohypha bantiana</name>
    <dbReference type="NCBI Taxonomy" id="1442370"/>
    <lineage>
        <taxon>Eukaryota</taxon>
        <taxon>Fungi</taxon>
        <taxon>Dikarya</taxon>
        <taxon>Ascomycota</taxon>
        <taxon>Pezizomycotina</taxon>
        <taxon>Eurotiomycetes</taxon>
        <taxon>Chaetothyriomycetidae</taxon>
        <taxon>Chaetothyriales</taxon>
        <taxon>Herpotrichiellaceae</taxon>
        <taxon>Cladophialophora</taxon>
    </lineage>
</organism>
<dbReference type="InterPro" id="IPR035979">
    <property type="entry name" value="RBD_domain_sf"/>
</dbReference>
<name>A0A0D2FQY8_CLAB1</name>
<dbReference type="VEuPathDB" id="FungiDB:Z519_10456"/>
<dbReference type="InterPro" id="IPR012677">
    <property type="entry name" value="Nucleotide-bd_a/b_plait_sf"/>
</dbReference>
<accession>A0A0D2FQY8</accession>
<gene>
    <name evidence="5" type="ORF">Z519_10456</name>
</gene>
<dbReference type="HOGENOM" id="CLU_027451_1_1_1"/>
<evidence type="ECO:0000259" key="4">
    <source>
        <dbReference type="PROSITE" id="PS50102"/>
    </source>
</evidence>
<feature type="region of interest" description="Disordered" evidence="3">
    <location>
        <begin position="1"/>
        <end position="77"/>
    </location>
</feature>
<keyword evidence="6" id="KW-1185">Reference proteome</keyword>
<evidence type="ECO:0000256" key="3">
    <source>
        <dbReference type="SAM" id="MobiDB-lite"/>
    </source>
</evidence>
<feature type="compositionally biased region" description="Basic residues" evidence="3">
    <location>
        <begin position="38"/>
        <end position="47"/>
    </location>
</feature>
<dbReference type="RefSeq" id="XP_016615641.1">
    <property type="nucleotide sequence ID" value="XM_016768173.1"/>
</dbReference>
<evidence type="ECO:0000256" key="2">
    <source>
        <dbReference type="PROSITE-ProRule" id="PRU00176"/>
    </source>
</evidence>
<dbReference type="Pfam" id="PF00076">
    <property type="entry name" value="RRM_1"/>
    <property type="match status" value="1"/>
</dbReference>
<proteinExistence type="predicted"/>
<evidence type="ECO:0000313" key="5">
    <source>
        <dbReference type="EMBL" id="KIW88972.1"/>
    </source>
</evidence>
<feature type="compositionally biased region" description="Polar residues" evidence="3">
    <location>
        <begin position="334"/>
        <end position="343"/>
    </location>
</feature>
<dbReference type="GeneID" id="27703384"/>
<dbReference type="OrthoDB" id="1875751at2759"/>
<dbReference type="PANTHER" id="PTHR23236:SF95">
    <property type="entry name" value="NUCLEOLAR PROTEIN 13"/>
    <property type="match status" value="1"/>
</dbReference>
<feature type="compositionally biased region" description="Polar residues" evidence="3">
    <location>
        <begin position="1"/>
        <end position="13"/>
    </location>
</feature>
<feature type="region of interest" description="Disordered" evidence="3">
    <location>
        <begin position="299"/>
        <end position="345"/>
    </location>
</feature>
<feature type="compositionally biased region" description="Low complexity" evidence="3">
    <location>
        <begin position="48"/>
        <end position="65"/>
    </location>
</feature>
<dbReference type="PANTHER" id="PTHR23236">
    <property type="entry name" value="EUKARYOTIC TRANSLATION INITIATION FACTOR 4B/4H"/>
    <property type="match status" value="1"/>
</dbReference>
<feature type="compositionally biased region" description="Basic and acidic residues" evidence="3">
    <location>
        <begin position="322"/>
        <end position="333"/>
    </location>
</feature>
<feature type="domain" description="RRM" evidence="4">
    <location>
        <begin position="80"/>
        <end position="167"/>
    </location>
</feature>
<sequence length="367" mass="40613">MSSTELETATSRSINRKRNAETAEIEIDVEAPEPPSKKTLRKAKKAKVSNGSKSSSGAKKATSSTETQDSPHKDSTRSEYGIWVGNLSFGTTKDDLVSFLTSSSTNVIRRNQITRIHLPQGLPKFGRAQNKGFAYVDFSDQQCIETALKFTESLLGGRRVLIKNAKNFEGRPEQKRDQVEKQSQPPSKRIFVGNLDFTTTVEDLEAHFGVCGPIVHTHLATFEDSGKCKGFAWIDFEQLVSAEKAMRGWVKPGNSAEEAPTDSKSSKSRVLLHRLHGRKLRMEYAEDKATRYEKRFGKTAKKAAAGDGGSREDGGMVEVDGGQEKPKPIHDNKNTNLNKSQGKYSEETVQRLTGAIIESKGQRTVFE</sequence>
<dbReference type="SUPFAM" id="SSF54928">
    <property type="entry name" value="RNA-binding domain, RBD"/>
    <property type="match status" value="1"/>
</dbReference>
<dbReference type="InterPro" id="IPR000504">
    <property type="entry name" value="RRM_dom"/>
</dbReference>